<accession>A0A5E4YF39</accession>
<evidence type="ECO:0000256" key="2">
    <source>
        <dbReference type="ARBA" id="ARBA00009007"/>
    </source>
</evidence>
<keyword evidence="4 7" id="KW-0378">Hydrolase</keyword>
<feature type="region of interest" description="Disordered" evidence="6">
    <location>
        <begin position="108"/>
        <end position="139"/>
    </location>
</feature>
<evidence type="ECO:0000256" key="1">
    <source>
        <dbReference type="ARBA" id="ARBA00004613"/>
    </source>
</evidence>
<sequence>MTINSAHSRTHFFGSGLDAARRLGEKIAKLPVFLGGRLVQWVSSLMGRRAATANSGVQEQVQPFGGRKVSLGDAPQARASSTAHPVLDTSQNPLSKIPEGVLTEIVTTELPSPPHDSPSSARSFEVSHTGDSPGSVIERPDLTSIDSAQAADEFAPPISASCDSQSIEHLNRLDFWNYQCACDIAREHGVSTDLLSKPPCLDLHGSATSLSAVGAMEDGASTASETDTLNPSSEANIATGVDVKRSAHYPAKLLEQLGKAGIDPQVAHTQMHRSMCTMLNQQEWQQIEKPIVVGQQTFISRMTPASELSSLKESYARDGIRGVTCAQRERVDHAVNLWQSALIDPDGKTLFQGIRHAANAPHLDRPEQALEAHAGALARASEVVLAALELDSQRWEQALQGEIVELRMTSISLMTPTRVATHEAKYLDLQLGAWEAFNRESQTKGYASLPGPDGTPIKVKLQILPFSIGVNGLALSGLPVIGNTLGGWTKSDAVNTSSIDTLLQWGEQFLDAMPAEDWLRAPLETLMREVREIFDGRLHHQDGGEAYKLASRVAILGQIVGAVSAYNCKSGKDRTGQLDAEIKTALISLYARESHIGRPTYNAPLSEAQKGLLTQVQLQSGNLEVQHLNTGVPGYKIFEGGRFAVQSNFSRTHAVNAVRGLSRAIHS</sequence>
<dbReference type="PRINTS" id="PR01734">
    <property type="entry name" value="TYPE3OMBPROT"/>
</dbReference>
<feature type="region of interest" description="Disordered" evidence="6">
    <location>
        <begin position="71"/>
        <end position="94"/>
    </location>
</feature>
<keyword evidence="8" id="KW-1185">Reference proteome</keyword>
<name>A0A5E4YF39_9BURK</name>
<dbReference type="Pfam" id="PF05925">
    <property type="entry name" value="IpgD"/>
    <property type="match status" value="1"/>
</dbReference>
<reference evidence="7 8" key="1">
    <citation type="submission" date="2019-08" db="EMBL/GenBank/DDBJ databases">
        <authorList>
            <person name="Peeters C."/>
        </authorList>
    </citation>
    <scope>NUCLEOTIDE SEQUENCE [LARGE SCALE GENOMIC DNA]</scope>
    <source>
        <strain evidence="7 8">LMG 31115</strain>
    </source>
</reference>
<evidence type="ECO:0000313" key="7">
    <source>
        <dbReference type="EMBL" id="VVE47082.1"/>
    </source>
</evidence>
<keyword evidence="5" id="KW-0843">Virulence</keyword>
<evidence type="ECO:0000256" key="5">
    <source>
        <dbReference type="ARBA" id="ARBA00023026"/>
    </source>
</evidence>
<evidence type="ECO:0000313" key="8">
    <source>
        <dbReference type="Proteomes" id="UP000333828"/>
    </source>
</evidence>
<feature type="compositionally biased region" description="Polar residues" evidence="6">
    <location>
        <begin position="78"/>
        <end position="94"/>
    </location>
</feature>
<evidence type="ECO:0000256" key="4">
    <source>
        <dbReference type="ARBA" id="ARBA00022801"/>
    </source>
</evidence>
<organism evidence="7 8">
    <name type="scientific">Pandoraea iniqua</name>
    <dbReference type="NCBI Taxonomy" id="2508288"/>
    <lineage>
        <taxon>Bacteria</taxon>
        <taxon>Pseudomonadati</taxon>
        <taxon>Pseudomonadota</taxon>
        <taxon>Betaproteobacteria</taxon>
        <taxon>Burkholderiales</taxon>
        <taxon>Burkholderiaceae</taxon>
        <taxon>Pandoraea</taxon>
    </lineage>
</organism>
<dbReference type="GO" id="GO:0005576">
    <property type="term" value="C:extracellular region"/>
    <property type="evidence" value="ECO:0007669"/>
    <property type="project" value="UniProtKB-SubCell"/>
</dbReference>
<dbReference type="EMBL" id="CABPSI010000005">
    <property type="protein sequence ID" value="VVE47082.1"/>
    <property type="molecule type" value="Genomic_DNA"/>
</dbReference>
<dbReference type="InterPro" id="IPR008108">
    <property type="entry name" value="IpgD/SopB"/>
</dbReference>
<protein>
    <submittedName>
        <fullName evidence="7">Inositol phosphate phosphatase IpgD</fullName>
        <ecNumber evidence="7">3.1.3.78</ecNumber>
    </submittedName>
</protein>
<evidence type="ECO:0000256" key="3">
    <source>
        <dbReference type="ARBA" id="ARBA00022525"/>
    </source>
</evidence>
<evidence type="ECO:0000256" key="6">
    <source>
        <dbReference type="SAM" id="MobiDB-lite"/>
    </source>
</evidence>
<dbReference type="AlphaFoldDB" id="A0A5E4YF39"/>
<dbReference type="Proteomes" id="UP000333828">
    <property type="component" value="Unassembled WGS sequence"/>
</dbReference>
<dbReference type="RefSeq" id="WP_150685923.1">
    <property type="nucleotide sequence ID" value="NZ_CABPSI010000005.1"/>
</dbReference>
<dbReference type="EC" id="3.1.3.78" evidence="7"/>
<proteinExistence type="inferred from homology"/>
<keyword evidence="3" id="KW-0964">Secreted</keyword>
<gene>
    <name evidence="7" type="primary">ipgD</name>
    <name evidence="7" type="ORF">PIN31115_04447</name>
</gene>
<dbReference type="GO" id="GO:0034597">
    <property type="term" value="F:phosphatidylinositol-4,5-bisphosphate 4-phosphatase activity"/>
    <property type="evidence" value="ECO:0007669"/>
    <property type="project" value="UniProtKB-EC"/>
</dbReference>
<comment type="similarity">
    <text evidence="2">Belongs to the phosphatase IpgD/SopB family.</text>
</comment>
<comment type="subcellular location">
    <subcellularLocation>
        <location evidence="1">Secreted</location>
    </subcellularLocation>
</comment>